<sequence>MAVKHTNFRGDEYFLHVRKTSKGNPSYYFKKDDDITEVEEIPEGYEVYEHPNGRVYLTKKANKRINDKEIKILDEAMKKHSPIKDYKLDVKRDRVYIFTYENPFSVHEIPAVVEVLSDPKYKTYEEKLCFTLVDKETREFQVERRTYIGEKYGQWLYLEMSGDLKKIAEHYVQYLGKEEFFELE</sequence>
<protein>
    <submittedName>
        <fullName evidence="1">Uncharacterized protein</fullName>
    </submittedName>
</protein>
<comment type="caution">
    <text evidence="1">The sequence shown here is derived from an EMBL/GenBank/DDBJ whole genome shotgun (WGS) entry which is preliminary data.</text>
</comment>
<dbReference type="AlphaFoldDB" id="A0A7C8KT85"/>
<name>A0A7C8KT85_9BACI</name>
<dbReference type="RefSeq" id="WP_153406087.1">
    <property type="nucleotide sequence ID" value="NZ_ML762440.1"/>
</dbReference>
<dbReference type="EMBL" id="WEID01000087">
    <property type="protein sequence ID" value="KAB8127850.1"/>
    <property type="molecule type" value="Genomic_DNA"/>
</dbReference>
<proteinExistence type="predicted"/>
<reference evidence="1 2" key="1">
    <citation type="submission" date="2019-10" db="EMBL/GenBank/DDBJ databases">
        <title>Gracilibacillus sp. nov. isolated from rice seeds.</title>
        <authorList>
            <person name="He S."/>
        </authorList>
    </citation>
    <scope>NUCLEOTIDE SEQUENCE [LARGE SCALE GENOMIC DNA]</scope>
    <source>
        <strain evidence="1 2">TD8</strain>
    </source>
</reference>
<organism evidence="1 2">
    <name type="scientific">Gracilibacillus oryzae</name>
    <dbReference type="NCBI Taxonomy" id="1672701"/>
    <lineage>
        <taxon>Bacteria</taxon>
        <taxon>Bacillati</taxon>
        <taxon>Bacillota</taxon>
        <taxon>Bacilli</taxon>
        <taxon>Bacillales</taxon>
        <taxon>Bacillaceae</taxon>
        <taxon>Gracilibacillus</taxon>
    </lineage>
</organism>
<gene>
    <name evidence="1" type="ORF">F9U64_16985</name>
</gene>
<dbReference type="Proteomes" id="UP000480246">
    <property type="component" value="Unassembled WGS sequence"/>
</dbReference>
<evidence type="ECO:0000313" key="1">
    <source>
        <dbReference type="EMBL" id="KAB8127850.1"/>
    </source>
</evidence>
<keyword evidence="2" id="KW-1185">Reference proteome</keyword>
<dbReference type="OrthoDB" id="528637at2"/>
<evidence type="ECO:0000313" key="2">
    <source>
        <dbReference type="Proteomes" id="UP000480246"/>
    </source>
</evidence>
<accession>A0A7C8KT85</accession>